<dbReference type="EC" id="2.1.2.9" evidence="2 5"/>
<dbReference type="GO" id="GO:0005829">
    <property type="term" value="C:cytosol"/>
    <property type="evidence" value="ECO:0007669"/>
    <property type="project" value="TreeGrafter"/>
</dbReference>
<dbReference type="CDD" id="cd08646">
    <property type="entry name" value="FMT_core_Met-tRNA-FMT_N"/>
    <property type="match status" value="1"/>
</dbReference>
<feature type="domain" description="Formyl transferase C-terminal" evidence="7">
    <location>
        <begin position="204"/>
        <end position="300"/>
    </location>
</feature>
<dbReference type="FunFam" id="3.40.50.12230:FF:000001">
    <property type="entry name" value="Methionyl-tRNA formyltransferase"/>
    <property type="match status" value="1"/>
</dbReference>
<comment type="caution">
    <text evidence="8">The sequence shown here is derived from an EMBL/GenBank/DDBJ whole genome shotgun (WGS) entry which is preliminary data.</text>
</comment>
<dbReference type="SUPFAM" id="SSF50486">
    <property type="entry name" value="FMT C-terminal domain-like"/>
    <property type="match status" value="1"/>
</dbReference>
<sequence length="309" mass="34571">MNVVFMGTPDFAVPTLNSLYDAKYNINLVITQKDKPKGRGKKLQYTPVKARALDLGLEVFQPENINDAKSINKLKEISPDFIIVTAFGQILKKEVLDIPKYGCINVHASLLPKYRGAAPINWAIINGETETGITIMEMEEGLDTGDMLSKKSIPIELEDDCSSLHDKLAILGGELLVETMDKILKGTCTKTPQDHDKSSYAPMIYKETGRIDWGKTGEEINNLIRGVKPWPGAFTRYNGETLKVHRIKVIPKYKDGKIGEIVKVSNEGIYVNVQDGTIIIEELQFPNKRRMTVKQYLAGNHIEPNTILI</sequence>
<dbReference type="HAMAP" id="MF_00182">
    <property type="entry name" value="Formyl_trans"/>
    <property type="match status" value="1"/>
</dbReference>
<dbReference type="Proteomes" id="UP000601522">
    <property type="component" value="Unassembled WGS sequence"/>
</dbReference>
<comment type="function">
    <text evidence="5">Attaches a formyl group to the free amino group of methionyl-tRNA(fMet). The formyl group appears to play a dual role in the initiator identity of N-formylmethionyl-tRNA by promoting its recognition by IF2 and preventing the misappropriation of this tRNA by the elongation apparatus.</text>
</comment>
<keyword evidence="4 5" id="KW-0648">Protein biosynthesis</keyword>
<dbReference type="NCBIfam" id="TIGR00460">
    <property type="entry name" value="fmt"/>
    <property type="match status" value="1"/>
</dbReference>
<dbReference type="InterPro" id="IPR011034">
    <property type="entry name" value="Formyl_transferase-like_C_sf"/>
</dbReference>
<dbReference type="SUPFAM" id="SSF53328">
    <property type="entry name" value="Formyltransferase"/>
    <property type="match status" value="1"/>
</dbReference>
<proteinExistence type="inferred from homology"/>
<dbReference type="Pfam" id="PF00551">
    <property type="entry name" value="Formyl_trans_N"/>
    <property type="match status" value="1"/>
</dbReference>
<dbReference type="AlphaFoldDB" id="A0A926F200"/>
<evidence type="ECO:0000259" key="6">
    <source>
        <dbReference type="Pfam" id="PF00551"/>
    </source>
</evidence>
<dbReference type="EMBL" id="JACRTK010000002">
    <property type="protein sequence ID" value="MBC8590455.1"/>
    <property type="molecule type" value="Genomic_DNA"/>
</dbReference>
<dbReference type="GO" id="GO:0004479">
    <property type="term" value="F:methionyl-tRNA formyltransferase activity"/>
    <property type="evidence" value="ECO:0007669"/>
    <property type="project" value="UniProtKB-UniRule"/>
</dbReference>
<dbReference type="PANTHER" id="PTHR11138:SF5">
    <property type="entry name" value="METHIONYL-TRNA FORMYLTRANSFERASE, MITOCHONDRIAL"/>
    <property type="match status" value="1"/>
</dbReference>
<organism evidence="8 9">
    <name type="scientific">Wansuia hejianensis</name>
    <dbReference type="NCBI Taxonomy" id="2763667"/>
    <lineage>
        <taxon>Bacteria</taxon>
        <taxon>Bacillati</taxon>
        <taxon>Bacillota</taxon>
        <taxon>Clostridia</taxon>
        <taxon>Lachnospirales</taxon>
        <taxon>Lachnospiraceae</taxon>
        <taxon>Wansuia</taxon>
    </lineage>
</organism>
<dbReference type="RefSeq" id="WP_249323298.1">
    <property type="nucleotide sequence ID" value="NZ_JACRTK010000002.1"/>
</dbReference>
<dbReference type="PROSITE" id="PS00373">
    <property type="entry name" value="GART"/>
    <property type="match status" value="1"/>
</dbReference>
<dbReference type="InterPro" id="IPR005793">
    <property type="entry name" value="Formyl_trans_C"/>
</dbReference>
<comment type="catalytic activity">
    <reaction evidence="5">
        <text>L-methionyl-tRNA(fMet) + (6R)-10-formyltetrahydrofolate = N-formyl-L-methionyl-tRNA(fMet) + (6S)-5,6,7,8-tetrahydrofolate + H(+)</text>
        <dbReference type="Rhea" id="RHEA:24380"/>
        <dbReference type="Rhea" id="RHEA-COMP:9952"/>
        <dbReference type="Rhea" id="RHEA-COMP:9953"/>
        <dbReference type="ChEBI" id="CHEBI:15378"/>
        <dbReference type="ChEBI" id="CHEBI:57453"/>
        <dbReference type="ChEBI" id="CHEBI:78530"/>
        <dbReference type="ChEBI" id="CHEBI:78844"/>
        <dbReference type="ChEBI" id="CHEBI:195366"/>
        <dbReference type="EC" id="2.1.2.9"/>
    </reaction>
</comment>
<feature type="domain" description="Formyl transferase N-terminal" evidence="6">
    <location>
        <begin position="1"/>
        <end position="179"/>
    </location>
</feature>
<reference evidence="8 9" key="1">
    <citation type="submission" date="2020-08" db="EMBL/GenBank/DDBJ databases">
        <title>Genome public.</title>
        <authorList>
            <person name="Liu C."/>
            <person name="Sun Q."/>
        </authorList>
    </citation>
    <scope>NUCLEOTIDE SEQUENCE [LARGE SCALE GENOMIC DNA]</scope>
    <source>
        <strain evidence="8 9">NSJ-26</strain>
    </source>
</reference>
<dbReference type="InterPro" id="IPR036477">
    <property type="entry name" value="Formyl_transf_N_sf"/>
</dbReference>
<dbReference type="InterPro" id="IPR001555">
    <property type="entry name" value="GART_AS"/>
</dbReference>
<dbReference type="Gene3D" id="3.40.50.12230">
    <property type="match status" value="1"/>
</dbReference>
<evidence type="ECO:0000256" key="2">
    <source>
        <dbReference type="ARBA" id="ARBA00012261"/>
    </source>
</evidence>
<dbReference type="InterPro" id="IPR041711">
    <property type="entry name" value="Met-tRNA-FMT_N"/>
</dbReference>
<gene>
    <name evidence="5" type="primary">fmt</name>
    <name evidence="8" type="ORF">H8689_04850</name>
</gene>
<dbReference type="InterPro" id="IPR044135">
    <property type="entry name" value="Met-tRNA-FMT_C"/>
</dbReference>
<evidence type="ECO:0000313" key="8">
    <source>
        <dbReference type="EMBL" id="MBC8590455.1"/>
    </source>
</evidence>
<dbReference type="InterPro" id="IPR002376">
    <property type="entry name" value="Formyl_transf_N"/>
</dbReference>
<comment type="similarity">
    <text evidence="1 5">Belongs to the Fmt family.</text>
</comment>
<evidence type="ECO:0000256" key="4">
    <source>
        <dbReference type="ARBA" id="ARBA00022917"/>
    </source>
</evidence>
<evidence type="ECO:0000256" key="5">
    <source>
        <dbReference type="HAMAP-Rule" id="MF_00182"/>
    </source>
</evidence>
<evidence type="ECO:0000256" key="1">
    <source>
        <dbReference type="ARBA" id="ARBA00010699"/>
    </source>
</evidence>
<dbReference type="CDD" id="cd08704">
    <property type="entry name" value="Met_tRNA_FMT_C"/>
    <property type="match status" value="1"/>
</dbReference>
<name>A0A926F200_9FIRM</name>
<dbReference type="Pfam" id="PF02911">
    <property type="entry name" value="Formyl_trans_C"/>
    <property type="match status" value="1"/>
</dbReference>
<evidence type="ECO:0000256" key="3">
    <source>
        <dbReference type="ARBA" id="ARBA00022679"/>
    </source>
</evidence>
<dbReference type="PANTHER" id="PTHR11138">
    <property type="entry name" value="METHIONYL-TRNA FORMYLTRANSFERASE"/>
    <property type="match status" value="1"/>
</dbReference>
<evidence type="ECO:0000313" key="9">
    <source>
        <dbReference type="Proteomes" id="UP000601522"/>
    </source>
</evidence>
<dbReference type="InterPro" id="IPR005794">
    <property type="entry name" value="Fmt"/>
</dbReference>
<keyword evidence="9" id="KW-1185">Reference proteome</keyword>
<accession>A0A926F200</accession>
<protein>
    <recommendedName>
        <fullName evidence="2 5">Methionyl-tRNA formyltransferase</fullName>
        <ecNumber evidence="2 5">2.1.2.9</ecNumber>
    </recommendedName>
</protein>
<evidence type="ECO:0000259" key="7">
    <source>
        <dbReference type="Pfam" id="PF02911"/>
    </source>
</evidence>
<feature type="binding site" evidence="5">
    <location>
        <begin position="109"/>
        <end position="112"/>
    </location>
    <ligand>
        <name>(6S)-5,6,7,8-tetrahydrofolate</name>
        <dbReference type="ChEBI" id="CHEBI:57453"/>
    </ligand>
</feature>
<keyword evidence="3 5" id="KW-0808">Transferase</keyword>